<sequence>MLEQLHPSGERNEDEKPVWSLQVVGRPLLAGNQLRGWMLEPGVGNAVPRIAVECADLVFRRYSLQGLGRVLLSKHG</sequence>
<name>A0A1J6ICR2_9HYPH</name>
<evidence type="ECO:0000313" key="2">
    <source>
        <dbReference type="Proteomes" id="UP000182985"/>
    </source>
</evidence>
<accession>A0A1J6ICR2</accession>
<protein>
    <submittedName>
        <fullName evidence="1">Uncharacterized protein</fullName>
    </submittedName>
</protein>
<dbReference type="EMBL" id="MOEC01000013">
    <property type="protein sequence ID" value="OIS92848.1"/>
    <property type="molecule type" value="Genomic_DNA"/>
</dbReference>
<gene>
    <name evidence="1" type="ORF">BLA27_14265</name>
</gene>
<organism evidence="1 2">
    <name type="scientific">Brucella cytisi</name>
    <dbReference type="NCBI Taxonomy" id="407152"/>
    <lineage>
        <taxon>Bacteria</taxon>
        <taxon>Pseudomonadati</taxon>
        <taxon>Pseudomonadota</taxon>
        <taxon>Alphaproteobacteria</taxon>
        <taxon>Hyphomicrobiales</taxon>
        <taxon>Brucellaceae</taxon>
        <taxon>Brucella/Ochrobactrum group</taxon>
        <taxon>Brucella</taxon>
    </lineage>
</organism>
<keyword evidence="2" id="KW-1185">Reference proteome</keyword>
<dbReference type="Proteomes" id="UP000182985">
    <property type="component" value="Unassembled WGS sequence"/>
</dbReference>
<comment type="caution">
    <text evidence="1">The sequence shown here is derived from an EMBL/GenBank/DDBJ whole genome shotgun (WGS) entry which is preliminary data.</text>
</comment>
<dbReference type="AlphaFoldDB" id="A0A1J6ICR2"/>
<proteinExistence type="predicted"/>
<reference evidence="1 2" key="1">
    <citation type="submission" date="2016-10" db="EMBL/GenBank/DDBJ databases">
        <title>The Draft Genome Sequence of the Potato Rhizosphere Bacteria Ochrobactrum sp. IPA7.2.</title>
        <authorList>
            <person name="Gogoleva N.E."/>
            <person name="Khlopko Y.A."/>
            <person name="Burygin G.L."/>
            <person name="Plotnikov A.O."/>
        </authorList>
    </citation>
    <scope>NUCLEOTIDE SEQUENCE [LARGE SCALE GENOMIC DNA]</scope>
    <source>
        <strain evidence="1 2">IPA7.2</strain>
    </source>
</reference>
<evidence type="ECO:0000313" key="1">
    <source>
        <dbReference type="EMBL" id="OIS92848.1"/>
    </source>
</evidence>